<dbReference type="OrthoDB" id="9788616at2"/>
<dbReference type="EMBL" id="CP025746">
    <property type="protein sequence ID" value="QAA32140.1"/>
    <property type="molecule type" value="Genomic_DNA"/>
</dbReference>
<dbReference type="GO" id="GO:0006313">
    <property type="term" value="P:DNA transposition"/>
    <property type="evidence" value="ECO:0007669"/>
    <property type="project" value="InterPro"/>
</dbReference>
<feature type="domain" description="Transposase IS4-like" evidence="1">
    <location>
        <begin position="218"/>
        <end position="402"/>
    </location>
</feature>
<dbReference type="GO" id="GO:0003677">
    <property type="term" value="F:DNA binding"/>
    <property type="evidence" value="ECO:0007669"/>
    <property type="project" value="InterPro"/>
</dbReference>
<name>A0A3R5V7X7_9CLOT</name>
<gene>
    <name evidence="2" type="ORF">C1I91_11020</name>
</gene>
<proteinExistence type="predicted"/>
<dbReference type="KEGG" id="cmah:C1I91_11020"/>
<keyword evidence="3" id="KW-1185">Reference proteome</keyword>
<dbReference type="RefSeq" id="WP_128212932.1">
    <property type="nucleotide sequence ID" value="NZ_CP025746.1"/>
</dbReference>
<dbReference type="AlphaFoldDB" id="A0A3R5V7X7"/>
<sequence>MDKMTRKQKRKKENEINYFGEFSKIKNHFFKDLNKKLAIVKDKRNQNYVTYTPEIILFTVIMKNVSGIVSMNKMTKDFNNDAVIENIATSLGYDSLEEIPHYDTINNFLKELEVSELEKIRDYMIRELFRKRSLEKYRLMDKYWCIAIDGSQLYSFNERHCDHCLKKEYKNKETGEVEKTVYYHTVLEAKLVLGDMVFSILTEFVENEDESVSKQDCEINAAKRLMKKLKYKFRKLNICLLGDSLYACEPIYELCDEYNWEFIFRFKEGRAKTLWEEIQVIKSFENNEITSTLAFEKQEFSWDATYINEVSYKHRFINTVDFTETIFKKSKDKDSREKTTKNFVFVTNIQITKRNAFKIVSAGRSRWKIENEGFNNQKNIRYDIEHACCLNYQAMKNHYLLIQISDILRQLLEKGSVAIRELKVGIKEISSRILESFRREPLISEDISRLNQHIKIRDL</sequence>
<dbReference type="SUPFAM" id="SSF53098">
    <property type="entry name" value="Ribonuclease H-like"/>
    <property type="match status" value="1"/>
</dbReference>
<dbReference type="GO" id="GO:0004803">
    <property type="term" value="F:transposase activity"/>
    <property type="evidence" value="ECO:0007669"/>
    <property type="project" value="InterPro"/>
</dbReference>
<accession>A0A3R5V7X7</accession>
<dbReference type="InterPro" id="IPR002559">
    <property type="entry name" value="Transposase_11"/>
</dbReference>
<evidence type="ECO:0000313" key="2">
    <source>
        <dbReference type="EMBL" id="QAA32140.1"/>
    </source>
</evidence>
<evidence type="ECO:0000259" key="1">
    <source>
        <dbReference type="Pfam" id="PF01609"/>
    </source>
</evidence>
<reference evidence="2 3" key="1">
    <citation type="submission" date="2018-01" db="EMBL/GenBank/DDBJ databases">
        <title>Genome Sequencing and Assembly of Anaerobacter polyendosporus strain CT4.</title>
        <authorList>
            <person name="Tachaapaikoon C."/>
            <person name="Sutheeworapong S."/>
            <person name="Jenjaroenpun P."/>
            <person name="Wongsurawat T."/>
            <person name="Nookeaw I."/>
            <person name="Cheawchanlertfa P."/>
            <person name="Kosugi A."/>
            <person name="Cheevadhanarak S."/>
            <person name="Ratanakhanokchai K."/>
        </authorList>
    </citation>
    <scope>NUCLEOTIDE SEQUENCE [LARGE SCALE GENOMIC DNA]</scope>
    <source>
        <strain evidence="2 3">CT4</strain>
    </source>
</reference>
<evidence type="ECO:0000313" key="3">
    <source>
        <dbReference type="Proteomes" id="UP000286268"/>
    </source>
</evidence>
<dbReference type="InterPro" id="IPR012337">
    <property type="entry name" value="RNaseH-like_sf"/>
</dbReference>
<protein>
    <submittedName>
        <fullName evidence="2">Transposase</fullName>
    </submittedName>
</protein>
<dbReference type="Proteomes" id="UP000286268">
    <property type="component" value="Chromosome"/>
</dbReference>
<organism evidence="2 3">
    <name type="scientific">Clostridium manihotivorum</name>
    <dbReference type="NCBI Taxonomy" id="2320868"/>
    <lineage>
        <taxon>Bacteria</taxon>
        <taxon>Bacillati</taxon>
        <taxon>Bacillota</taxon>
        <taxon>Clostridia</taxon>
        <taxon>Eubacteriales</taxon>
        <taxon>Clostridiaceae</taxon>
        <taxon>Clostridium</taxon>
    </lineage>
</organism>
<dbReference type="Pfam" id="PF01609">
    <property type="entry name" value="DDE_Tnp_1"/>
    <property type="match status" value="1"/>
</dbReference>